<dbReference type="GO" id="GO:0016810">
    <property type="term" value="F:hydrolase activity, acting on carbon-nitrogen (but not peptide) bonds"/>
    <property type="evidence" value="ECO:0007669"/>
    <property type="project" value="InterPro"/>
</dbReference>
<evidence type="ECO:0000313" key="3">
    <source>
        <dbReference type="EMBL" id="KIG14128.1"/>
    </source>
</evidence>
<dbReference type="SUPFAM" id="SSF51338">
    <property type="entry name" value="Composite domain of metallo-dependent hydrolases"/>
    <property type="match status" value="1"/>
</dbReference>
<sequence>MLSRRRLLGSLACAGLLGCRRTTEGPRPESGPRPGAGPTQLIRANIHTNNPAQPRAEGMLIRDGAILAVASFAELEQRGADQVLDWRDSTVIPGLTDAHAHLLGLGQTAEIVDLRGATSIDEILARLREQAPASGWILGRGWDQNLWGGAMPSAAQLDAAFPDRPVWLRRVDGHAGWANSVVMQLTGIVAGTPNPEGGEILRDPTNASAATGVLIDAAMDVVPVPAPSPADIERWLAAACSHAASLGLTGVHEMGLDSVAHAAFTKLAANHALPLRVHGYASESWWTAGLNGLTRARVAPSDRYALAGVKLYVDGALGSRGAALIKPYADRPDHSGALMHEPQQFAALVSAILERGFQVASHAIGDLGNRTIINAYATALGARPTPEHRLRVEHAQVLDLAEIPRMAELGLIASMQPTHATSDMPWAPARLGEDRLAGAYAWQRMLNAGVRLALGSDFPVERPSPLLGLYAAVTRQDPSGQPSGGWLPDQRLSIAQAIDGFTHGAAFAAHRDDHLGMIAPGYRADLTCLRGDPYTVQPQALPELEVHATMIDGALTFEG</sequence>
<dbReference type="InterPro" id="IPR011059">
    <property type="entry name" value="Metal-dep_hydrolase_composite"/>
</dbReference>
<accession>A0A0C1ZSU1</accession>
<dbReference type="InterPro" id="IPR032466">
    <property type="entry name" value="Metal_Hydrolase"/>
</dbReference>
<dbReference type="PROSITE" id="PS51257">
    <property type="entry name" value="PROKAR_LIPOPROTEIN"/>
    <property type="match status" value="1"/>
</dbReference>
<dbReference type="PANTHER" id="PTHR22642">
    <property type="entry name" value="IMIDAZOLONEPROPIONASE"/>
    <property type="match status" value="1"/>
</dbReference>
<dbReference type="Gene3D" id="3.10.310.70">
    <property type="match status" value="1"/>
</dbReference>
<dbReference type="Gene3D" id="2.30.40.10">
    <property type="entry name" value="Urease, subunit C, domain 1"/>
    <property type="match status" value="1"/>
</dbReference>
<evidence type="ECO:0000313" key="4">
    <source>
        <dbReference type="Proteomes" id="UP000031599"/>
    </source>
</evidence>
<dbReference type="Gene3D" id="3.20.20.140">
    <property type="entry name" value="Metal-dependent hydrolases"/>
    <property type="match status" value="1"/>
</dbReference>
<dbReference type="InterPro" id="IPR033932">
    <property type="entry name" value="YtcJ-like"/>
</dbReference>
<dbReference type="PANTHER" id="PTHR22642:SF2">
    <property type="entry name" value="PROTEIN LONG AFTER FAR-RED 3"/>
    <property type="match status" value="1"/>
</dbReference>
<dbReference type="InterPro" id="IPR013108">
    <property type="entry name" value="Amidohydro_3"/>
</dbReference>
<dbReference type="EMBL" id="JMCC02000079">
    <property type="protein sequence ID" value="KIG14128.1"/>
    <property type="molecule type" value="Genomic_DNA"/>
</dbReference>
<reference evidence="3 4" key="1">
    <citation type="submission" date="2014-12" db="EMBL/GenBank/DDBJ databases">
        <title>Genome assembly of Enhygromyxa salina DSM 15201.</title>
        <authorList>
            <person name="Sharma G."/>
            <person name="Subramanian S."/>
        </authorList>
    </citation>
    <scope>NUCLEOTIDE SEQUENCE [LARGE SCALE GENOMIC DNA]</scope>
    <source>
        <strain evidence="3 4">DSM 15201</strain>
    </source>
</reference>
<proteinExistence type="predicted"/>
<dbReference type="RefSeq" id="WP_052554301.1">
    <property type="nucleotide sequence ID" value="NZ_JMCC02000079.1"/>
</dbReference>
<gene>
    <name evidence="3" type="ORF">DB30_07124</name>
</gene>
<dbReference type="AlphaFoldDB" id="A0A0C1ZSU1"/>
<evidence type="ECO:0000259" key="2">
    <source>
        <dbReference type="Pfam" id="PF07969"/>
    </source>
</evidence>
<comment type="caution">
    <text evidence="3">The sequence shown here is derived from an EMBL/GenBank/DDBJ whole genome shotgun (WGS) entry which is preliminary data.</text>
</comment>
<feature type="region of interest" description="Disordered" evidence="1">
    <location>
        <begin position="20"/>
        <end position="39"/>
    </location>
</feature>
<dbReference type="Pfam" id="PF07969">
    <property type="entry name" value="Amidohydro_3"/>
    <property type="match status" value="1"/>
</dbReference>
<protein>
    <recommendedName>
        <fullName evidence="2">Amidohydrolase 3 domain-containing protein</fullName>
    </recommendedName>
</protein>
<dbReference type="Proteomes" id="UP000031599">
    <property type="component" value="Unassembled WGS sequence"/>
</dbReference>
<feature type="domain" description="Amidohydrolase 3" evidence="2">
    <location>
        <begin position="82"/>
        <end position="556"/>
    </location>
</feature>
<evidence type="ECO:0000256" key="1">
    <source>
        <dbReference type="SAM" id="MobiDB-lite"/>
    </source>
</evidence>
<name>A0A0C1ZSU1_9BACT</name>
<dbReference type="SUPFAM" id="SSF51556">
    <property type="entry name" value="Metallo-dependent hydrolases"/>
    <property type="match status" value="1"/>
</dbReference>
<dbReference type="CDD" id="cd01300">
    <property type="entry name" value="YtcJ_like"/>
    <property type="match status" value="1"/>
</dbReference>
<organism evidence="3 4">
    <name type="scientific">Enhygromyxa salina</name>
    <dbReference type="NCBI Taxonomy" id="215803"/>
    <lineage>
        <taxon>Bacteria</taxon>
        <taxon>Pseudomonadati</taxon>
        <taxon>Myxococcota</taxon>
        <taxon>Polyangia</taxon>
        <taxon>Nannocystales</taxon>
        <taxon>Nannocystaceae</taxon>
        <taxon>Enhygromyxa</taxon>
    </lineage>
</organism>